<accession>A0A511DSK4</accession>
<evidence type="ECO:0000313" key="2">
    <source>
        <dbReference type="EMBL" id="GEL26038.1"/>
    </source>
</evidence>
<name>A0A511DSK4_9PSEU</name>
<feature type="domain" description="HTH luxR-type" evidence="1">
    <location>
        <begin position="183"/>
        <end position="248"/>
    </location>
</feature>
<evidence type="ECO:0000313" key="3">
    <source>
        <dbReference type="Proteomes" id="UP000321685"/>
    </source>
</evidence>
<reference evidence="2 3" key="1">
    <citation type="submission" date="2019-07" db="EMBL/GenBank/DDBJ databases">
        <title>Whole genome shotgun sequence of Pseudonocardia sulfidoxydans NBRC 16205.</title>
        <authorList>
            <person name="Hosoyama A."/>
            <person name="Uohara A."/>
            <person name="Ohji S."/>
            <person name="Ichikawa N."/>
        </authorList>
    </citation>
    <scope>NUCLEOTIDE SEQUENCE [LARGE SCALE GENOMIC DNA]</scope>
    <source>
        <strain evidence="2 3">NBRC 16205</strain>
    </source>
</reference>
<dbReference type="GO" id="GO:0003677">
    <property type="term" value="F:DNA binding"/>
    <property type="evidence" value="ECO:0007669"/>
    <property type="project" value="InterPro"/>
</dbReference>
<dbReference type="SUPFAM" id="SSF46894">
    <property type="entry name" value="C-terminal effector domain of the bipartite response regulators"/>
    <property type="match status" value="1"/>
</dbReference>
<dbReference type="Gene3D" id="1.10.10.10">
    <property type="entry name" value="Winged helix-like DNA-binding domain superfamily/Winged helix DNA-binding domain"/>
    <property type="match status" value="1"/>
</dbReference>
<dbReference type="OrthoDB" id="4456147at2"/>
<keyword evidence="3" id="KW-1185">Reference proteome</keyword>
<dbReference type="AlphaFoldDB" id="A0A511DSK4"/>
<dbReference type="PROSITE" id="PS50043">
    <property type="entry name" value="HTH_LUXR_2"/>
    <property type="match status" value="1"/>
</dbReference>
<proteinExistence type="predicted"/>
<dbReference type="Proteomes" id="UP000321685">
    <property type="component" value="Unassembled WGS sequence"/>
</dbReference>
<dbReference type="EMBL" id="BJVJ01000072">
    <property type="protein sequence ID" value="GEL26038.1"/>
    <property type="molecule type" value="Genomic_DNA"/>
</dbReference>
<dbReference type="CDD" id="cd06170">
    <property type="entry name" value="LuxR_C_like"/>
    <property type="match status" value="1"/>
</dbReference>
<dbReference type="InterPro" id="IPR016032">
    <property type="entry name" value="Sig_transdc_resp-reg_C-effctor"/>
</dbReference>
<evidence type="ECO:0000259" key="1">
    <source>
        <dbReference type="PROSITE" id="PS50043"/>
    </source>
</evidence>
<protein>
    <recommendedName>
        <fullName evidence="1">HTH luxR-type domain-containing protein</fullName>
    </recommendedName>
</protein>
<sequence length="248" mass="26831">MQAAAASSLDARRLGGVFSVLERVDRARDVVEFAEHTLEALGSVLGYRDTTFFAGPTYDGLFLDPSPLLEGRQRTLIREYRQRWDRHDVFARPRAAAQLHRVSAVSVDADDPATPADRAYRDWLGGHGIESLTAVHVAPGGAQALFGIFGPRGTVDPIDLAVLRLLGRQLDAIARHLPGRAAAEPPAVALPPRLAQTAELVSGGLTNAVIARTMGVTEDTVKKYVSKLLARTGTRNRTELALVLQRGR</sequence>
<dbReference type="InterPro" id="IPR036388">
    <property type="entry name" value="WH-like_DNA-bd_sf"/>
</dbReference>
<dbReference type="RefSeq" id="WP_147113284.1">
    <property type="nucleotide sequence ID" value="NZ_BJVJ01000072.1"/>
</dbReference>
<dbReference type="InterPro" id="IPR000792">
    <property type="entry name" value="Tscrpt_reg_LuxR_C"/>
</dbReference>
<gene>
    <name evidence="2" type="ORF">PSU4_49920</name>
</gene>
<comment type="caution">
    <text evidence="2">The sequence shown here is derived from an EMBL/GenBank/DDBJ whole genome shotgun (WGS) entry which is preliminary data.</text>
</comment>
<dbReference type="Pfam" id="PF00196">
    <property type="entry name" value="GerE"/>
    <property type="match status" value="1"/>
</dbReference>
<dbReference type="SMART" id="SM00421">
    <property type="entry name" value="HTH_LUXR"/>
    <property type="match status" value="1"/>
</dbReference>
<dbReference type="GO" id="GO:0006355">
    <property type="term" value="P:regulation of DNA-templated transcription"/>
    <property type="evidence" value="ECO:0007669"/>
    <property type="project" value="InterPro"/>
</dbReference>
<organism evidence="2 3">
    <name type="scientific">Pseudonocardia sulfidoxydans NBRC 16205</name>
    <dbReference type="NCBI Taxonomy" id="1223511"/>
    <lineage>
        <taxon>Bacteria</taxon>
        <taxon>Bacillati</taxon>
        <taxon>Actinomycetota</taxon>
        <taxon>Actinomycetes</taxon>
        <taxon>Pseudonocardiales</taxon>
        <taxon>Pseudonocardiaceae</taxon>
        <taxon>Pseudonocardia</taxon>
    </lineage>
</organism>